<dbReference type="Proteomes" id="UP000538929">
    <property type="component" value="Unassembled WGS sequence"/>
</dbReference>
<dbReference type="GO" id="GO:0003995">
    <property type="term" value="F:acyl-CoA dehydrogenase activity"/>
    <property type="evidence" value="ECO:0007669"/>
    <property type="project" value="TreeGrafter"/>
</dbReference>
<protein>
    <submittedName>
        <fullName evidence="11">Acyl-CoA dehydrogenase</fullName>
    </submittedName>
</protein>
<keyword evidence="4 5" id="KW-0274">FAD</keyword>
<dbReference type="Pfam" id="PF00441">
    <property type="entry name" value="Acyl-CoA_dh_1"/>
    <property type="match status" value="1"/>
</dbReference>
<dbReference type="Gene3D" id="2.40.110.10">
    <property type="entry name" value="Butyryl-CoA Dehydrogenase, subunit A, domain 2"/>
    <property type="match status" value="1"/>
</dbReference>
<comment type="cofactor">
    <cofactor evidence="1 5">
        <name>FAD</name>
        <dbReference type="ChEBI" id="CHEBI:57692"/>
    </cofactor>
</comment>
<comment type="caution">
    <text evidence="11">The sequence shown here is derived from an EMBL/GenBank/DDBJ whole genome shotgun (WGS) entry which is preliminary data.</text>
</comment>
<keyword evidence="7" id="KW-0472">Membrane</keyword>
<proteinExistence type="inferred from homology"/>
<reference evidence="12" key="1">
    <citation type="submission" date="2019-10" db="EMBL/GenBank/DDBJ databases">
        <title>Streptomyces sp. nov., a novel actinobacterium isolated from alkaline environment.</title>
        <authorList>
            <person name="Golinska P."/>
        </authorList>
    </citation>
    <scope>NUCLEOTIDE SEQUENCE [LARGE SCALE GENOMIC DNA]</scope>
    <source>
        <strain evidence="12">DSM 42118</strain>
    </source>
</reference>
<feature type="domain" description="Acyl-CoA oxidase/dehydrogenase middle" evidence="9">
    <location>
        <begin position="140"/>
        <end position="235"/>
    </location>
</feature>
<feature type="region of interest" description="Disordered" evidence="6">
    <location>
        <begin position="1"/>
        <end position="21"/>
    </location>
</feature>
<keyword evidence="7" id="KW-1133">Transmembrane helix</keyword>
<feature type="transmembrane region" description="Helical" evidence="7">
    <location>
        <begin position="250"/>
        <end position="277"/>
    </location>
</feature>
<dbReference type="InterPro" id="IPR013786">
    <property type="entry name" value="AcylCoA_DH/ox_N"/>
</dbReference>
<name>A0A7W3TBM4_9ACTN</name>
<keyword evidence="7" id="KW-0812">Transmembrane</keyword>
<evidence type="ECO:0000259" key="9">
    <source>
        <dbReference type="Pfam" id="PF02770"/>
    </source>
</evidence>
<evidence type="ECO:0000313" key="11">
    <source>
        <dbReference type="EMBL" id="MBB0243891.1"/>
    </source>
</evidence>
<organism evidence="11 12">
    <name type="scientific">Streptomyces alkaliphilus</name>
    <dbReference type="NCBI Taxonomy" id="1472722"/>
    <lineage>
        <taxon>Bacteria</taxon>
        <taxon>Bacillati</taxon>
        <taxon>Actinomycetota</taxon>
        <taxon>Actinomycetes</taxon>
        <taxon>Kitasatosporales</taxon>
        <taxon>Streptomycetaceae</taxon>
        <taxon>Streptomyces</taxon>
    </lineage>
</organism>
<dbReference type="SUPFAM" id="SSF47203">
    <property type="entry name" value="Acyl-CoA dehydrogenase C-terminal domain-like"/>
    <property type="match status" value="1"/>
</dbReference>
<feature type="domain" description="Acyl-CoA dehydrogenase/oxidase C-terminal" evidence="8">
    <location>
        <begin position="263"/>
        <end position="385"/>
    </location>
</feature>
<evidence type="ECO:0000256" key="6">
    <source>
        <dbReference type="SAM" id="MobiDB-lite"/>
    </source>
</evidence>
<evidence type="ECO:0000256" key="2">
    <source>
        <dbReference type="ARBA" id="ARBA00009347"/>
    </source>
</evidence>
<evidence type="ECO:0000259" key="10">
    <source>
        <dbReference type="Pfam" id="PF02771"/>
    </source>
</evidence>
<dbReference type="InterPro" id="IPR006091">
    <property type="entry name" value="Acyl-CoA_Oxase/DH_mid-dom"/>
</dbReference>
<evidence type="ECO:0000256" key="3">
    <source>
        <dbReference type="ARBA" id="ARBA00022630"/>
    </source>
</evidence>
<keyword evidence="12" id="KW-1185">Reference proteome</keyword>
<dbReference type="Pfam" id="PF02771">
    <property type="entry name" value="Acyl-CoA_dh_N"/>
    <property type="match status" value="1"/>
</dbReference>
<dbReference type="SUPFAM" id="SSF56645">
    <property type="entry name" value="Acyl-CoA dehydrogenase NM domain-like"/>
    <property type="match status" value="1"/>
</dbReference>
<dbReference type="GO" id="GO:0050660">
    <property type="term" value="F:flavin adenine dinucleotide binding"/>
    <property type="evidence" value="ECO:0007669"/>
    <property type="project" value="InterPro"/>
</dbReference>
<feature type="domain" description="Acyl-CoA dehydrogenase/oxidase N-terminal" evidence="10">
    <location>
        <begin position="33"/>
        <end position="135"/>
    </location>
</feature>
<dbReference type="PANTHER" id="PTHR43884:SF12">
    <property type="entry name" value="ISOVALERYL-COA DEHYDROGENASE, MITOCHONDRIAL-RELATED"/>
    <property type="match status" value="1"/>
</dbReference>
<dbReference type="InterPro" id="IPR009075">
    <property type="entry name" value="AcylCo_DH/oxidase_C"/>
</dbReference>
<dbReference type="AlphaFoldDB" id="A0A7W3TBM4"/>
<dbReference type="InterPro" id="IPR036250">
    <property type="entry name" value="AcylCo_DH-like_C"/>
</dbReference>
<keyword evidence="5" id="KW-0560">Oxidoreductase</keyword>
<comment type="similarity">
    <text evidence="2 5">Belongs to the acyl-CoA dehydrogenase family.</text>
</comment>
<evidence type="ECO:0000256" key="5">
    <source>
        <dbReference type="RuleBase" id="RU362125"/>
    </source>
</evidence>
<evidence type="ECO:0000313" key="12">
    <source>
        <dbReference type="Proteomes" id="UP000538929"/>
    </source>
</evidence>
<evidence type="ECO:0000259" key="8">
    <source>
        <dbReference type="Pfam" id="PF00441"/>
    </source>
</evidence>
<accession>A0A7W3TBM4</accession>
<dbReference type="InterPro" id="IPR009100">
    <property type="entry name" value="AcylCoA_DH/oxidase_NM_dom_sf"/>
</dbReference>
<evidence type="ECO:0000256" key="7">
    <source>
        <dbReference type="SAM" id="Phobius"/>
    </source>
</evidence>
<dbReference type="EMBL" id="VKHT01000138">
    <property type="protein sequence ID" value="MBB0243891.1"/>
    <property type="molecule type" value="Genomic_DNA"/>
</dbReference>
<dbReference type="PANTHER" id="PTHR43884">
    <property type="entry name" value="ACYL-COA DEHYDROGENASE"/>
    <property type="match status" value="1"/>
</dbReference>
<dbReference type="Pfam" id="PF02770">
    <property type="entry name" value="Acyl-CoA_dh_M"/>
    <property type="match status" value="1"/>
</dbReference>
<dbReference type="InterPro" id="IPR037069">
    <property type="entry name" value="AcylCoA_DH/ox_N_sf"/>
</dbReference>
<evidence type="ECO:0000256" key="1">
    <source>
        <dbReference type="ARBA" id="ARBA00001974"/>
    </source>
</evidence>
<evidence type="ECO:0000256" key="4">
    <source>
        <dbReference type="ARBA" id="ARBA00022827"/>
    </source>
</evidence>
<dbReference type="Gene3D" id="1.10.540.10">
    <property type="entry name" value="Acyl-CoA dehydrogenase/oxidase, N-terminal domain"/>
    <property type="match status" value="1"/>
</dbReference>
<gene>
    <name evidence="11" type="ORF">FNQ90_07175</name>
</gene>
<dbReference type="Gene3D" id="1.20.140.10">
    <property type="entry name" value="Butyryl-CoA Dehydrogenase, subunit A, domain 3"/>
    <property type="match status" value="1"/>
</dbReference>
<dbReference type="PIRSF" id="PIRSF016578">
    <property type="entry name" value="HsaA"/>
    <property type="match status" value="1"/>
</dbReference>
<sequence>MGWLSCGKHAGGVRRGERRRSVVTGTEPGVAVATARRLADEVLAPNAALVDAERRWPAEGMSALLSELGGLVVPEECGGMGLGLSAVARVGEVTGRACASTSICLGMHLVASAVISARATDHQRRHLLEPIAAGEHLTTLALSEPGTGGEFWLARTAMENKGDRLLLTGEKSFVTNGGHADSYVVSTVAGGADTLPGRFSCVLLDADAPGMTWGAPWTGMGMRGNDSRSLRLDGVSLPRTRLLGEEGDQIWYVFNVVAPYFLIAMAGTYLGVAAAALEEVRRHLLRRRHALSGDALAAQPMVQHRLGSMWARVERTRRLIHQAAEEADAGGPEGLPALLSAKAEVAETVESVTNEALTLAGGIGYAGDSPLHRHLRDGRAAHVMAPLTDTLRMWTGRALLEQPLLGE</sequence>
<dbReference type="InterPro" id="IPR046373">
    <property type="entry name" value="Acyl-CoA_Oxase/DH_mid-dom_sf"/>
</dbReference>
<keyword evidence="3 5" id="KW-0285">Flavoprotein</keyword>